<protein>
    <submittedName>
        <fullName evidence="3">DUF4236 domain-containing protein</fullName>
    </submittedName>
</protein>
<reference evidence="3 4" key="1">
    <citation type="submission" date="2018-09" db="EMBL/GenBank/DDBJ databases">
        <authorList>
            <person name="Zhu H."/>
        </authorList>
    </citation>
    <scope>NUCLEOTIDE SEQUENCE [LARGE SCALE GENOMIC DNA]</scope>
    <source>
        <strain evidence="3 4">K2W22B-5</strain>
    </source>
</reference>
<dbReference type="InterPro" id="IPR003646">
    <property type="entry name" value="SH3-like_bac-type"/>
</dbReference>
<keyword evidence="4" id="KW-1185">Reference proteome</keyword>
<feature type="compositionally biased region" description="Basic and acidic residues" evidence="1">
    <location>
        <begin position="81"/>
        <end position="90"/>
    </location>
</feature>
<feature type="domain" description="SH3b" evidence="2">
    <location>
        <begin position="525"/>
        <end position="587"/>
    </location>
</feature>
<dbReference type="SMART" id="SM00287">
    <property type="entry name" value="SH3b"/>
    <property type="match status" value="1"/>
</dbReference>
<name>A0A418VJU9_9PROT</name>
<organism evidence="3 4">
    <name type="scientific">Azospirillum cavernae</name>
    <dbReference type="NCBI Taxonomy" id="2320860"/>
    <lineage>
        <taxon>Bacteria</taxon>
        <taxon>Pseudomonadati</taxon>
        <taxon>Pseudomonadota</taxon>
        <taxon>Alphaproteobacteria</taxon>
        <taxon>Rhodospirillales</taxon>
        <taxon>Azospirillaceae</taxon>
        <taxon>Azospirillum</taxon>
    </lineage>
</organism>
<dbReference type="Pfam" id="PF14020">
    <property type="entry name" value="DUF4236"/>
    <property type="match status" value="1"/>
</dbReference>
<evidence type="ECO:0000256" key="1">
    <source>
        <dbReference type="SAM" id="MobiDB-lite"/>
    </source>
</evidence>
<comment type="caution">
    <text evidence="3">The sequence shown here is derived from an EMBL/GenBank/DDBJ whole genome shotgun (WGS) entry which is preliminary data.</text>
</comment>
<dbReference type="AlphaFoldDB" id="A0A418VJU9"/>
<dbReference type="Proteomes" id="UP000283458">
    <property type="component" value="Unassembled WGS sequence"/>
</dbReference>
<proteinExistence type="predicted"/>
<dbReference type="InterPro" id="IPR025330">
    <property type="entry name" value="DUF4236"/>
</dbReference>
<dbReference type="OrthoDB" id="9806903at2"/>
<feature type="compositionally biased region" description="Polar residues" evidence="1">
    <location>
        <begin position="62"/>
        <end position="75"/>
    </location>
</feature>
<evidence type="ECO:0000313" key="4">
    <source>
        <dbReference type="Proteomes" id="UP000283458"/>
    </source>
</evidence>
<evidence type="ECO:0000313" key="3">
    <source>
        <dbReference type="EMBL" id="RJF76429.1"/>
    </source>
</evidence>
<evidence type="ECO:0000259" key="2">
    <source>
        <dbReference type="PROSITE" id="PS51781"/>
    </source>
</evidence>
<gene>
    <name evidence="3" type="ORF">D3877_29020</name>
</gene>
<dbReference type="Pfam" id="PF08239">
    <property type="entry name" value="SH3_3"/>
    <property type="match status" value="1"/>
</dbReference>
<dbReference type="Gene3D" id="2.30.30.40">
    <property type="entry name" value="SH3 Domains"/>
    <property type="match status" value="1"/>
</dbReference>
<dbReference type="EMBL" id="QYUL01000008">
    <property type="protein sequence ID" value="RJF76429.1"/>
    <property type="molecule type" value="Genomic_DNA"/>
</dbReference>
<dbReference type="PROSITE" id="PS51781">
    <property type="entry name" value="SH3B"/>
    <property type="match status" value="1"/>
</dbReference>
<dbReference type="RefSeq" id="WP_119834277.1">
    <property type="nucleotide sequence ID" value="NZ_QYUL01000008.1"/>
</dbReference>
<feature type="region of interest" description="Disordered" evidence="1">
    <location>
        <begin position="59"/>
        <end position="90"/>
    </location>
</feature>
<sequence>MGFRFRKSVTLFPGVRLNFSGGGISTTLGVRGASVNISERGSYLTVGLPGTGLSYRTRLDRSTASSPLSPTTGASNFHAPPQRDLEDFSPHDFRPNHVVLSEGEIRSAALSQLTSAGLGELKKLINEADQRTETVRTAIGNAKFSKTVADAKLRSARRFIVRLFLWSSIPARQQAVIDLNRRIEELEAELLACHIDLDFAFDEQTFAAHEALSTAFGRLGGCDTIWDVTSSVRTNQGAERTLAANAVSLKPIRLSRRSSDLLNTKFPAIVFENANGSDIHLYPGFVMMRDQGRQFALIDLREVTIAYRPQPFHEASRVPRDTRVIGQTWAKTNKDGSPDRRFKSNYQIPIVEYGRLTFRSGTGLNEEYMVSNAPAAEAFGTKFEAYRQVLNALARKRPDVEAASPPFDQAETPEDILDETLDPVVKGRPAPLALVGDALVVMGLLGMLGFGAKHYPTAPVMNVKSESVGQARSADETNTPVPTVFVVNALDMDSAKPSDAKAPEPPAVAVKETKQGAPSTSEPLQGTVVVKAQAANLRSEPSRTSTVVFSAPAGTRLSVFSTSGEWFHVGETQPRGWMHRSLVESAPR</sequence>
<accession>A0A418VJU9</accession>